<dbReference type="Pfam" id="PF25095">
    <property type="entry name" value="C2H2-zf_KIN17"/>
    <property type="match status" value="1"/>
</dbReference>
<feature type="region of interest" description="Disordered" evidence="5">
    <location>
        <begin position="1"/>
        <end position="78"/>
    </location>
</feature>
<dbReference type="Proteomes" id="UP000245884">
    <property type="component" value="Unassembled WGS sequence"/>
</dbReference>
<feature type="compositionally biased region" description="Basic and acidic residues" evidence="5">
    <location>
        <begin position="179"/>
        <end position="205"/>
    </location>
</feature>
<keyword evidence="1" id="KW-0479">Metal-binding</keyword>
<evidence type="ECO:0000256" key="1">
    <source>
        <dbReference type="ARBA" id="ARBA00022723"/>
    </source>
</evidence>
<keyword evidence="3" id="KW-0862">Zinc</keyword>
<dbReference type="InterPro" id="IPR056767">
    <property type="entry name" value="C2H2-Znf_KIN17"/>
</dbReference>
<gene>
    <name evidence="7" type="ORF">BDZ90DRAFT_276901</name>
</gene>
<evidence type="ECO:0000313" key="7">
    <source>
        <dbReference type="EMBL" id="PWN30437.1"/>
    </source>
</evidence>
<feature type="region of interest" description="Disordered" evidence="5">
    <location>
        <begin position="179"/>
        <end position="224"/>
    </location>
</feature>
<feature type="compositionally biased region" description="Gly residues" evidence="5">
    <location>
        <begin position="208"/>
        <end position="220"/>
    </location>
</feature>
<evidence type="ECO:0000256" key="3">
    <source>
        <dbReference type="ARBA" id="ARBA00022833"/>
    </source>
</evidence>
<dbReference type="SMART" id="SM00451">
    <property type="entry name" value="ZnF_U1"/>
    <property type="match status" value="1"/>
</dbReference>
<dbReference type="PANTHER" id="PTHR45986:SF1">
    <property type="entry name" value="ZINC FINGER MATRIN-TYPE PROTEIN 2"/>
    <property type="match status" value="1"/>
</dbReference>
<evidence type="ECO:0000256" key="5">
    <source>
        <dbReference type="SAM" id="MobiDB-lite"/>
    </source>
</evidence>
<protein>
    <recommendedName>
        <fullName evidence="6">U1-type domain-containing protein</fullName>
    </recommendedName>
</protein>
<dbReference type="InterPro" id="IPR040107">
    <property type="entry name" value="Snu23"/>
</dbReference>
<dbReference type="PANTHER" id="PTHR45986">
    <property type="entry name" value="ZINC FINGER MATRIN-TYPE PROTEIN 2"/>
    <property type="match status" value="1"/>
</dbReference>
<dbReference type="GO" id="GO:0005681">
    <property type="term" value="C:spliceosomal complex"/>
    <property type="evidence" value="ECO:0007669"/>
    <property type="project" value="InterPro"/>
</dbReference>
<dbReference type="GO" id="GO:0046540">
    <property type="term" value="C:U4/U6 x U5 tri-snRNP complex"/>
    <property type="evidence" value="ECO:0007669"/>
    <property type="project" value="TreeGrafter"/>
</dbReference>
<feature type="compositionally biased region" description="Basic residues" evidence="5">
    <location>
        <begin position="56"/>
        <end position="65"/>
    </location>
</feature>
<feature type="compositionally biased region" description="Basic and acidic residues" evidence="5">
    <location>
        <begin position="26"/>
        <end position="55"/>
    </location>
</feature>
<evidence type="ECO:0000259" key="6">
    <source>
        <dbReference type="SMART" id="SM00451"/>
    </source>
</evidence>
<accession>A0A316UYQ1</accession>
<dbReference type="SUPFAM" id="SSF57667">
    <property type="entry name" value="beta-beta-alpha zinc fingers"/>
    <property type="match status" value="1"/>
</dbReference>
<dbReference type="STRING" id="1569628.A0A316UYQ1"/>
<evidence type="ECO:0000256" key="2">
    <source>
        <dbReference type="ARBA" id="ARBA00022771"/>
    </source>
</evidence>
<dbReference type="Gene3D" id="3.30.160.60">
    <property type="entry name" value="Classic Zinc Finger"/>
    <property type="match status" value="1"/>
</dbReference>
<proteinExistence type="predicted"/>
<dbReference type="InterPro" id="IPR003604">
    <property type="entry name" value="Matrin/U1-like-C_Znf_C2H2"/>
</dbReference>
<dbReference type="GO" id="GO:0008270">
    <property type="term" value="F:zinc ion binding"/>
    <property type="evidence" value="ECO:0007669"/>
    <property type="project" value="UniProtKB-KW"/>
</dbReference>
<dbReference type="GeneID" id="37030788"/>
<name>A0A316UYQ1_9BASI</name>
<keyword evidence="4" id="KW-0539">Nucleus</keyword>
<sequence length="238" mass="26532">MSNSAQASGSGSKPSGNGGGVGPSRRTWDVEEYAQRAKDREKREREHMELNEQRAKKGLKPLPRRRHEDLPAPTESLQARSTALDLDKNVGKTMIVEQVGRRGPGYYCELCRKTCKDSIGYLDHVNGRSHLRRLGQKTQVDRSTPQAVRARIEHHRSRLVAAGGAGKREYDFAARVEEIARKEREEKERKREEKRERKRQKREEETGGANGVDAGGGGGEDAAMMAMMGFGGFGSSKK</sequence>
<evidence type="ECO:0000313" key="8">
    <source>
        <dbReference type="Proteomes" id="UP000245884"/>
    </source>
</evidence>
<dbReference type="RefSeq" id="XP_025365049.1">
    <property type="nucleotide sequence ID" value="XM_025508965.1"/>
</dbReference>
<feature type="domain" description="U1-type" evidence="6">
    <location>
        <begin position="103"/>
        <end position="137"/>
    </location>
</feature>
<dbReference type="GO" id="GO:0003676">
    <property type="term" value="F:nucleic acid binding"/>
    <property type="evidence" value="ECO:0007669"/>
    <property type="project" value="InterPro"/>
</dbReference>
<dbReference type="AlphaFoldDB" id="A0A316UYQ1"/>
<organism evidence="7 8">
    <name type="scientific">Jaminaea rosea</name>
    <dbReference type="NCBI Taxonomy" id="1569628"/>
    <lineage>
        <taxon>Eukaryota</taxon>
        <taxon>Fungi</taxon>
        <taxon>Dikarya</taxon>
        <taxon>Basidiomycota</taxon>
        <taxon>Ustilaginomycotina</taxon>
        <taxon>Exobasidiomycetes</taxon>
        <taxon>Microstromatales</taxon>
        <taxon>Microstromatales incertae sedis</taxon>
        <taxon>Jaminaea</taxon>
    </lineage>
</organism>
<dbReference type="InterPro" id="IPR036236">
    <property type="entry name" value="Znf_C2H2_sf"/>
</dbReference>
<evidence type="ECO:0000256" key="4">
    <source>
        <dbReference type="ARBA" id="ARBA00023242"/>
    </source>
</evidence>
<keyword evidence="8" id="KW-1185">Reference proteome</keyword>
<dbReference type="OrthoDB" id="30343at2759"/>
<dbReference type="EMBL" id="KZ819662">
    <property type="protein sequence ID" value="PWN30437.1"/>
    <property type="molecule type" value="Genomic_DNA"/>
</dbReference>
<keyword evidence="2" id="KW-0863">Zinc-finger</keyword>
<dbReference type="GO" id="GO:0000398">
    <property type="term" value="P:mRNA splicing, via spliceosome"/>
    <property type="evidence" value="ECO:0007669"/>
    <property type="project" value="InterPro"/>
</dbReference>
<reference evidence="7 8" key="1">
    <citation type="journal article" date="2018" name="Mol. Biol. Evol.">
        <title>Broad Genomic Sampling Reveals a Smut Pathogenic Ancestry of the Fungal Clade Ustilaginomycotina.</title>
        <authorList>
            <person name="Kijpornyongpan T."/>
            <person name="Mondo S.J."/>
            <person name="Barry K."/>
            <person name="Sandor L."/>
            <person name="Lee J."/>
            <person name="Lipzen A."/>
            <person name="Pangilinan J."/>
            <person name="LaButti K."/>
            <person name="Hainaut M."/>
            <person name="Henrissat B."/>
            <person name="Grigoriev I.V."/>
            <person name="Spatafora J.W."/>
            <person name="Aime M.C."/>
        </authorList>
    </citation>
    <scope>NUCLEOTIDE SEQUENCE [LARGE SCALE GENOMIC DNA]</scope>
    <source>
        <strain evidence="7 8">MCA 5214</strain>
    </source>
</reference>